<dbReference type="Pfam" id="PF09848">
    <property type="entry name" value="SLFN-g3_helicase"/>
    <property type="match status" value="1"/>
</dbReference>
<dbReference type="PANTHER" id="PTHR12155">
    <property type="entry name" value="SCHLAFEN"/>
    <property type="match status" value="1"/>
</dbReference>
<dbReference type="Proteomes" id="UP000007648">
    <property type="component" value="Unassembled WGS sequence"/>
</dbReference>
<dbReference type="HOGENOM" id="CLU_007071_0_0_1"/>
<feature type="domain" description="Schlafen AlbA-2" evidence="5">
    <location>
        <begin position="208"/>
        <end position="332"/>
    </location>
</feature>
<dbReference type="InterPro" id="IPR018647">
    <property type="entry name" value="SLFN_3-like_DNA/RNA_helicase"/>
</dbReference>
<feature type="coiled-coil region" evidence="4">
    <location>
        <begin position="767"/>
        <end position="794"/>
    </location>
</feature>
<dbReference type="InterPro" id="IPR029684">
    <property type="entry name" value="Schlafen"/>
</dbReference>
<proteinExistence type="inferred from homology"/>
<evidence type="ECO:0000313" key="10">
    <source>
        <dbReference type="Proteomes" id="UP000007648"/>
    </source>
</evidence>
<evidence type="ECO:0000256" key="2">
    <source>
        <dbReference type="ARBA" id="ARBA00022741"/>
    </source>
</evidence>
<dbReference type="Ensembl" id="ENSSHAT00000002623.2">
    <property type="protein sequence ID" value="ENSSHAP00000002595.2"/>
    <property type="gene ID" value="ENSSHAG00000002296.2"/>
</dbReference>
<evidence type="ECO:0000256" key="4">
    <source>
        <dbReference type="SAM" id="Coils"/>
    </source>
</evidence>
<name>G3VHE1_SARHA</name>
<sequence length="859" mass="98253">MNILDHLSLEPSSADLVINVGKVTLGEKNREKLAASQREQERNKIAIAACSLLNSGGGVICMEMADKHYFSKNMEIGQDLEKCLGNFVDPFPFQNYFSTLSQGEYYFIFVKSWGNRDSLEHSSIIPRICSQNVNLYERSGTRTLNMSPSMVSNFLKNKKRERAVKRAENSPPKKVLKVVNLDLEENDPVALVFQKDSLEREEVLPFSESMLVEFKQFSTKNIIKYIKETISKYIPAFANTEGGYLFIGVEDSTWKVKGGCKKIVKPDVLRKVIEKKIDDLPVEHFCSHRYPIKYKIKFLEVYDQGELYGYVSVVRVEPFCCVVFSEEPVSWFVKDRHINRLSTKEWMDMMLGADSVSPGEIKYNPDSLCQELFSEHEGLEELMKEQMCKEECSQGVLIFSRSWAVDVGLQKNQKVLCDALLIAANSFPVLYTVLREPFPYGEDYSSCTAFTLKQKLVNTGGYTERLCIIPRVLVLNSGRDSEIPRSPGQPILYPSLYKVTKQEITNLLQSLVIVLLSFRSFLSDLVGHEVLNLLTIEQYNVVSKNLHKSPKLFVHGFPGTGKTVIAMKMIEKIKNEFSCEKEEILYICENQPLMNFMRKKDICNAVTRKRFMLSTFKEVKHIIIDEAQNFREENGSWYDKAQEITQKNGVSQGILWIFLDYYQTSHADNSGLPSFQYPQEWLTKFVRNADPIADFIKQNMETIKTHLPINIPSGSLRMLDKACWSSGVPGVCEIRKNLTRQQIVARVAEECKKLFQMGYSSKNIAILVSTLKDIEDYEKLLNQATKKIRGLKICFNSEESNCIVLDSIRRFSGLERNIVFGLNPQTEVLDVSYNLLVCLASRALTHLYILYEGNGMVKF</sequence>
<evidence type="ECO:0000313" key="9">
    <source>
        <dbReference type="Ensembl" id="ENSSHAP00000002595.2"/>
    </source>
</evidence>
<organism evidence="9 10">
    <name type="scientific">Sarcophilus harrisii</name>
    <name type="common">Tasmanian devil</name>
    <name type="synonym">Sarcophilus laniarius</name>
    <dbReference type="NCBI Taxonomy" id="9305"/>
    <lineage>
        <taxon>Eukaryota</taxon>
        <taxon>Metazoa</taxon>
        <taxon>Chordata</taxon>
        <taxon>Craniata</taxon>
        <taxon>Vertebrata</taxon>
        <taxon>Euteleostomi</taxon>
        <taxon>Mammalia</taxon>
        <taxon>Metatheria</taxon>
        <taxon>Dasyuromorphia</taxon>
        <taxon>Dasyuridae</taxon>
        <taxon>Sarcophilus</taxon>
    </lineage>
</organism>
<evidence type="ECO:0000259" key="6">
    <source>
        <dbReference type="Pfam" id="PF09848"/>
    </source>
</evidence>
<evidence type="ECO:0000256" key="1">
    <source>
        <dbReference type="ARBA" id="ARBA00010114"/>
    </source>
</evidence>
<keyword evidence="10" id="KW-1185">Reference proteome</keyword>
<evidence type="ECO:0000259" key="7">
    <source>
        <dbReference type="Pfam" id="PF17057"/>
    </source>
</evidence>
<dbReference type="InterPro" id="IPR027417">
    <property type="entry name" value="P-loop_NTPase"/>
</dbReference>
<dbReference type="InterPro" id="IPR048729">
    <property type="entry name" value="SLFN_GTPase-like"/>
</dbReference>
<dbReference type="Pfam" id="PF04326">
    <property type="entry name" value="SLFN_AlbA_2"/>
    <property type="match status" value="1"/>
</dbReference>
<dbReference type="PANTHER" id="PTHR12155:SF43">
    <property type="entry name" value="SCHLAFEN FAMILY MEMBER 13"/>
    <property type="match status" value="1"/>
</dbReference>
<dbReference type="AlphaFoldDB" id="G3VHE1"/>
<accession>G3VHE1</accession>
<dbReference type="SUPFAM" id="SSF52540">
    <property type="entry name" value="P-loop containing nucleoside triphosphate hydrolases"/>
    <property type="match status" value="1"/>
</dbReference>
<dbReference type="GeneTree" id="ENSGT00410000025651"/>
<gene>
    <name evidence="9" type="primary">SLFN11</name>
</gene>
<evidence type="ECO:0000259" key="5">
    <source>
        <dbReference type="Pfam" id="PF04326"/>
    </source>
</evidence>
<evidence type="ECO:0000259" key="8">
    <source>
        <dbReference type="Pfam" id="PF21026"/>
    </source>
</evidence>
<dbReference type="Gene3D" id="3.40.50.300">
    <property type="entry name" value="P-loop containing nucleotide triphosphate hydrolases"/>
    <property type="match status" value="2"/>
</dbReference>
<dbReference type="InterPro" id="IPR031450">
    <property type="entry name" value="Poxin-SLFN/SLFN_N"/>
</dbReference>
<dbReference type="Pfam" id="PF21026">
    <property type="entry name" value="SLFN_GTPase-like"/>
    <property type="match status" value="1"/>
</dbReference>
<feature type="domain" description="Schlafen group 3-like DNA/RNA helicase" evidence="6">
    <location>
        <begin position="552"/>
        <end position="664"/>
    </location>
</feature>
<keyword evidence="2" id="KW-0547">Nucleotide-binding</keyword>
<dbReference type="GO" id="GO:0051607">
    <property type="term" value="P:defense response to virus"/>
    <property type="evidence" value="ECO:0007669"/>
    <property type="project" value="TreeGrafter"/>
</dbReference>
<dbReference type="STRING" id="9305.ENSSHAP00000002595"/>
<evidence type="ECO:0000256" key="3">
    <source>
        <dbReference type="ARBA" id="ARBA00022840"/>
    </source>
</evidence>
<reference evidence="9" key="2">
    <citation type="submission" date="2025-08" db="UniProtKB">
        <authorList>
            <consortium name="Ensembl"/>
        </authorList>
    </citation>
    <scope>IDENTIFICATION</scope>
</reference>
<dbReference type="GO" id="GO:0005524">
    <property type="term" value="F:ATP binding"/>
    <property type="evidence" value="ECO:0007669"/>
    <property type="project" value="UniProtKB-KW"/>
</dbReference>
<feature type="domain" description="Schlafen GTPase-like" evidence="8">
    <location>
        <begin position="360"/>
        <end position="498"/>
    </location>
</feature>
<keyword evidence="3" id="KW-0067">ATP-binding</keyword>
<dbReference type="eggNOG" id="ENOG502QWKG">
    <property type="taxonomic scope" value="Eukaryota"/>
</dbReference>
<dbReference type="InterPro" id="IPR038461">
    <property type="entry name" value="Schlafen_AlbA_2_dom_sf"/>
</dbReference>
<reference evidence="9" key="3">
    <citation type="submission" date="2025-09" db="UniProtKB">
        <authorList>
            <consortium name="Ensembl"/>
        </authorList>
    </citation>
    <scope>IDENTIFICATION</scope>
</reference>
<protein>
    <submittedName>
        <fullName evidence="9">Schlafen family member 11</fullName>
    </submittedName>
</protein>
<comment type="similarity">
    <text evidence="1">Belongs to the Schlafen family. Subgroup III subfamily.</text>
</comment>
<dbReference type="GO" id="GO:0000049">
    <property type="term" value="F:tRNA binding"/>
    <property type="evidence" value="ECO:0007669"/>
    <property type="project" value="TreeGrafter"/>
</dbReference>
<keyword evidence="4" id="KW-0175">Coiled coil</keyword>
<dbReference type="InterPro" id="IPR007421">
    <property type="entry name" value="Schlafen_AlbA_2_dom"/>
</dbReference>
<dbReference type="Pfam" id="PF17057">
    <property type="entry name" value="B3R"/>
    <property type="match status" value="1"/>
</dbReference>
<reference evidence="9 10" key="1">
    <citation type="journal article" date="2011" name="Proc. Natl. Acad. Sci. U.S.A.">
        <title>Genetic diversity and population structure of the endangered marsupial Sarcophilus harrisii (Tasmanian devil).</title>
        <authorList>
            <person name="Miller W."/>
            <person name="Hayes V.M."/>
            <person name="Ratan A."/>
            <person name="Petersen D.C."/>
            <person name="Wittekindt N.E."/>
            <person name="Miller J."/>
            <person name="Walenz B."/>
            <person name="Knight J."/>
            <person name="Qi J."/>
            <person name="Zhao F."/>
            <person name="Wang Q."/>
            <person name="Bedoya-Reina O.C."/>
            <person name="Katiyar N."/>
            <person name="Tomsho L.P."/>
            <person name="Kasson L.M."/>
            <person name="Hardie R.A."/>
            <person name="Woodbridge P."/>
            <person name="Tindall E.A."/>
            <person name="Bertelsen M.F."/>
            <person name="Dixon D."/>
            <person name="Pyecroft S."/>
            <person name="Helgen K.M."/>
            <person name="Lesk A.M."/>
            <person name="Pringle T.H."/>
            <person name="Patterson N."/>
            <person name="Zhang Y."/>
            <person name="Kreiss A."/>
            <person name="Woods G.M."/>
            <person name="Jones M.E."/>
            <person name="Schuster S.C."/>
        </authorList>
    </citation>
    <scope>NUCLEOTIDE SEQUENCE [LARGE SCALE GENOMIC DNA]</scope>
</reference>
<feature type="domain" description="Poxin-Schlafen/Schlafen-like N-terminal" evidence="7">
    <location>
        <begin position="94"/>
        <end position="206"/>
    </location>
</feature>
<dbReference type="Gene3D" id="3.30.950.30">
    <property type="entry name" value="Schlafen, AAA domain"/>
    <property type="match status" value="1"/>
</dbReference>